<evidence type="ECO:0000313" key="2">
    <source>
        <dbReference type="Proteomes" id="UP000663881"/>
    </source>
</evidence>
<organism evidence="1 2">
    <name type="scientific">Adineta steineri</name>
    <dbReference type="NCBI Taxonomy" id="433720"/>
    <lineage>
        <taxon>Eukaryota</taxon>
        <taxon>Metazoa</taxon>
        <taxon>Spiralia</taxon>
        <taxon>Gnathifera</taxon>
        <taxon>Rotifera</taxon>
        <taxon>Eurotatoria</taxon>
        <taxon>Bdelloidea</taxon>
        <taxon>Adinetida</taxon>
        <taxon>Adinetidae</taxon>
        <taxon>Adineta</taxon>
    </lineage>
</organism>
<name>A0A820CBW7_9BILA</name>
<dbReference type="AlphaFoldDB" id="A0A820CBW7"/>
<dbReference type="EMBL" id="CAJOAY010009830">
    <property type="protein sequence ID" value="CAF4211383.1"/>
    <property type="molecule type" value="Genomic_DNA"/>
</dbReference>
<sequence>MSDNYLRQRWTPIVKMTCPNKYDKFSLDLITP</sequence>
<comment type="caution">
    <text evidence="1">The sequence shown here is derived from an EMBL/GenBank/DDBJ whole genome shotgun (WGS) entry which is preliminary data.</text>
</comment>
<proteinExistence type="predicted"/>
<accession>A0A820CBW7</accession>
<feature type="non-terminal residue" evidence="1">
    <location>
        <position position="32"/>
    </location>
</feature>
<dbReference type="Proteomes" id="UP000663881">
    <property type="component" value="Unassembled WGS sequence"/>
</dbReference>
<protein>
    <submittedName>
        <fullName evidence="1">Uncharacterized protein</fullName>
    </submittedName>
</protein>
<reference evidence="1" key="1">
    <citation type="submission" date="2021-02" db="EMBL/GenBank/DDBJ databases">
        <authorList>
            <person name="Nowell W R."/>
        </authorList>
    </citation>
    <scope>NUCLEOTIDE SEQUENCE</scope>
</reference>
<gene>
    <name evidence="1" type="ORF">OKA104_LOCUS41537</name>
</gene>
<evidence type="ECO:0000313" key="1">
    <source>
        <dbReference type="EMBL" id="CAF4211383.1"/>
    </source>
</evidence>